<evidence type="ECO:0000313" key="4">
    <source>
        <dbReference type="Proteomes" id="UP001153714"/>
    </source>
</evidence>
<dbReference type="InterPro" id="IPR013783">
    <property type="entry name" value="Ig-like_fold"/>
</dbReference>
<dbReference type="Proteomes" id="UP001153714">
    <property type="component" value="Chromosome 12"/>
</dbReference>
<proteinExistence type="predicted"/>
<dbReference type="Pfam" id="PF13927">
    <property type="entry name" value="Ig_3"/>
    <property type="match status" value="1"/>
</dbReference>
<dbReference type="SUPFAM" id="SSF57903">
    <property type="entry name" value="FYVE/PHD zinc finger"/>
    <property type="match status" value="1"/>
</dbReference>
<gene>
    <name evidence="3" type="ORF">DIATSA_LOCUS2271</name>
</gene>
<name>A0A9N9QVF2_9NEOP</name>
<dbReference type="PROSITE" id="PS50835">
    <property type="entry name" value="IG_LIKE"/>
    <property type="match status" value="2"/>
</dbReference>
<keyword evidence="4" id="KW-1185">Reference proteome</keyword>
<dbReference type="PANTHER" id="PTHR23278:SF31">
    <property type="entry name" value="SIDESTEP II, ISOFORM A"/>
    <property type="match status" value="1"/>
</dbReference>
<protein>
    <recommendedName>
        <fullName evidence="2">Ig-like domain-containing protein</fullName>
    </recommendedName>
</protein>
<accession>A0A9N9QVF2</accession>
<sequence>MHFHSRSFILAFEFSTFDVRGKHLSEARHWSAPEVFGPRAQFTTSPPPASLVVRDVKRRDEGVYRCRVDFRNTQTTSFRYNLTVVVQCGVCKKYLDFGCANISETGYKKLGADRRAAWKCPQCKQSRLSPAPSNDSSILENILRELRDVKNQLAKLSTLVDEVKCIKQELSGLKESCEFNGDQLDKQAVRISNLEQKIPDMQKVESSIEATTIDINALKKGLALRDQWTRLNNIEVKGVPVKTNENLYSIVESLTKVVGFSFPKSQINYIARVPIQNSKEKYIVINFVNRYIKEEFIAAARAMKHITSADIGFAGNSQLPPEKPVVVDRWGKVINATTLGPHEEGEDVLLTCRVLGGRPEPSVRWLVNGVLVDEEYEHNTGDVIENRLLWPAIRRADYAAVFTCQAANSKLVAPKEVSLVLDMFLKPLTVEIKKPLEMGEGGVLTAERRYEVTCESAGSRPPAIISWHKGKRLLKRITLMFGRLDCGVEIVDTIWKIRSHHAASSNRMDKSSAPTHLKSGDPDTKGFFNVSSDETLHATRVVDSLL</sequence>
<feature type="region of interest" description="Disordered" evidence="1">
    <location>
        <begin position="505"/>
        <end position="524"/>
    </location>
</feature>
<organism evidence="3 4">
    <name type="scientific">Diatraea saccharalis</name>
    <name type="common">sugarcane borer</name>
    <dbReference type="NCBI Taxonomy" id="40085"/>
    <lineage>
        <taxon>Eukaryota</taxon>
        <taxon>Metazoa</taxon>
        <taxon>Ecdysozoa</taxon>
        <taxon>Arthropoda</taxon>
        <taxon>Hexapoda</taxon>
        <taxon>Insecta</taxon>
        <taxon>Pterygota</taxon>
        <taxon>Neoptera</taxon>
        <taxon>Endopterygota</taxon>
        <taxon>Lepidoptera</taxon>
        <taxon>Glossata</taxon>
        <taxon>Ditrysia</taxon>
        <taxon>Pyraloidea</taxon>
        <taxon>Crambidae</taxon>
        <taxon>Crambinae</taxon>
        <taxon>Diatraea</taxon>
    </lineage>
</organism>
<dbReference type="SUPFAM" id="SSF48726">
    <property type="entry name" value="Immunoglobulin"/>
    <property type="match status" value="2"/>
</dbReference>
<reference evidence="3" key="2">
    <citation type="submission" date="2022-10" db="EMBL/GenBank/DDBJ databases">
        <authorList>
            <consortium name="ENA_rothamsted_submissions"/>
            <consortium name="culmorum"/>
            <person name="King R."/>
        </authorList>
    </citation>
    <scope>NUCLEOTIDE SEQUENCE</scope>
</reference>
<dbReference type="Gene3D" id="2.60.40.10">
    <property type="entry name" value="Immunoglobulins"/>
    <property type="match status" value="2"/>
</dbReference>
<evidence type="ECO:0000259" key="2">
    <source>
        <dbReference type="PROSITE" id="PS50835"/>
    </source>
</evidence>
<dbReference type="InterPro" id="IPR036179">
    <property type="entry name" value="Ig-like_dom_sf"/>
</dbReference>
<dbReference type="InterPro" id="IPR011011">
    <property type="entry name" value="Znf_FYVE_PHD"/>
</dbReference>
<dbReference type="InterPro" id="IPR007110">
    <property type="entry name" value="Ig-like_dom"/>
</dbReference>
<feature type="domain" description="Ig-like" evidence="2">
    <location>
        <begin position="324"/>
        <end position="418"/>
    </location>
</feature>
<dbReference type="OrthoDB" id="6431884at2759"/>
<dbReference type="InterPro" id="IPR003598">
    <property type="entry name" value="Ig_sub2"/>
</dbReference>
<evidence type="ECO:0000313" key="3">
    <source>
        <dbReference type="EMBL" id="CAG9784160.1"/>
    </source>
</evidence>
<dbReference type="AlphaFoldDB" id="A0A9N9QVF2"/>
<reference evidence="3" key="1">
    <citation type="submission" date="2021-12" db="EMBL/GenBank/DDBJ databases">
        <authorList>
            <person name="King R."/>
        </authorList>
    </citation>
    <scope>NUCLEOTIDE SEQUENCE</scope>
</reference>
<dbReference type="SMART" id="SM00408">
    <property type="entry name" value="IGc2"/>
    <property type="match status" value="1"/>
</dbReference>
<feature type="domain" description="Ig-like" evidence="2">
    <location>
        <begin position="427"/>
        <end position="489"/>
    </location>
</feature>
<dbReference type="EMBL" id="OU893343">
    <property type="protein sequence ID" value="CAG9784160.1"/>
    <property type="molecule type" value="Genomic_DNA"/>
</dbReference>
<evidence type="ECO:0000256" key="1">
    <source>
        <dbReference type="SAM" id="MobiDB-lite"/>
    </source>
</evidence>
<dbReference type="PANTHER" id="PTHR23278">
    <property type="entry name" value="SIDESTEP PROTEIN"/>
    <property type="match status" value="1"/>
</dbReference>